<evidence type="ECO:0000313" key="1">
    <source>
        <dbReference type="EMBL" id="HDR52654.1"/>
    </source>
</evidence>
<dbReference type="AlphaFoldDB" id="A0A831PKA3"/>
<evidence type="ECO:0008006" key="2">
    <source>
        <dbReference type="Google" id="ProtNLM"/>
    </source>
</evidence>
<gene>
    <name evidence="1" type="ORF">ENN90_13725</name>
</gene>
<dbReference type="InterPro" id="IPR021109">
    <property type="entry name" value="Peptidase_aspartic_dom_sf"/>
</dbReference>
<accession>A0A831PKA3</accession>
<dbReference type="Proteomes" id="UP000886047">
    <property type="component" value="Unassembled WGS sequence"/>
</dbReference>
<comment type="caution">
    <text evidence="1">The sequence shown here is derived from an EMBL/GenBank/DDBJ whole genome shotgun (WGS) entry which is preliminary data.</text>
</comment>
<dbReference type="Pfam" id="PF13650">
    <property type="entry name" value="Asp_protease_2"/>
    <property type="match status" value="1"/>
</dbReference>
<organism evidence="1">
    <name type="scientific">Mariniphaga anaerophila</name>
    <dbReference type="NCBI Taxonomy" id="1484053"/>
    <lineage>
        <taxon>Bacteria</taxon>
        <taxon>Pseudomonadati</taxon>
        <taxon>Bacteroidota</taxon>
        <taxon>Bacteroidia</taxon>
        <taxon>Marinilabiliales</taxon>
        <taxon>Prolixibacteraceae</taxon>
        <taxon>Mariniphaga</taxon>
    </lineage>
</organism>
<proteinExistence type="predicted"/>
<sequence>MKIKIPLQIMELENDNYHLVVCSVFNDNSPGYWVVDTGASRTVFDKNLEKQYVISEEEADQLHTAGIGEKPIETTIAILNPFSLDKLKVNTLKVALLDLSQINNLYSKATSLRICGLLGGDFLVQFQAVIDYKKRIMTLKKT</sequence>
<dbReference type="Gene3D" id="2.40.70.10">
    <property type="entry name" value="Acid Proteases"/>
    <property type="match status" value="1"/>
</dbReference>
<protein>
    <recommendedName>
        <fullName evidence="2">Aspartyl protease</fullName>
    </recommendedName>
</protein>
<dbReference type="EMBL" id="DSDK01000771">
    <property type="protein sequence ID" value="HDR52654.1"/>
    <property type="molecule type" value="Genomic_DNA"/>
</dbReference>
<name>A0A831PKA3_9BACT</name>
<reference evidence="1" key="1">
    <citation type="journal article" date="2020" name="mSystems">
        <title>Genome- and Community-Level Interaction Insights into Carbon Utilization and Element Cycling Functions of Hydrothermarchaeota in Hydrothermal Sediment.</title>
        <authorList>
            <person name="Zhou Z."/>
            <person name="Liu Y."/>
            <person name="Xu W."/>
            <person name="Pan J."/>
            <person name="Luo Z.H."/>
            <person name="Li M."/>
        </authorList>
    </citation>
    <scope>NUCLEOTIDE SEQUENCE [LARGE SCALE GENOMIC DNA]</scope>
    <source>
        <strain evidence="1">SpSt-1217</strain>
    </source>
</reference>